<evidence type="ECO:0000256" key="1">
    <source>
        <dbReference type="SAM" id="MobiDB-lite"/>
    </source>
</evidence>
<accession>A0A9Q0DGN4</accession>
<feature type="non-terminal residue" evidence="2">
    <location>
        <position position="1"/>
    </location>
</feature>
<dbReference type="OrthoDB" id="10039782at2759"/>
<evidence type="ECO:0000313" key="3">
    <source>
        <dbReference type="Proteomes" id="UP001148018"/>
    </source>
</evidence>
<organism evidence="2 3">
    <name type="scientific">Muraenolepis orangiensis</name>
    <name type="common">Patagonian moray cod</name>
    <dbReference type="NCBI Taxonomy" id="630683"/>
    <lineage>
        <taxon>Eukaryota</taxon>
        <taxon>Metazoa</taxon>
        <taxon>Chordata</taxon>
        <taxon>Craniata</taxon>
        <taxon>Vertebrata</taxon>
        <taxon>Euteleostomi</taxon>
        <taxon>Actinopterygii</taxon>
        <taxon>Neopterygii</taxon>
        <taxon>Teleostei</taxon>
        <taxon>Neoteleostei</taxon>
        <taxon>Acanthomorphata</taxon>
        <taxon>Zeiogadaria</taxon>
        <taxon>Gadariae</taxon>
        <taxon>Gadiformes</taxon>
        <taxon>Muraenolepidoidei</taxon>
        <taxon>Muraenolepididae</taxon>
        <taxon>Muraenolepis</taxon>
    </lineage>
</organism>
<feature type="compositionally biased region" description="Basic residues" evidence="1">
    <location>
        <begin position="98"/>
        <end position="107"/>
    </location>
</feature>
<reference evidence="2" key="1">
    <citation type="submission" date="2022-07" db="EMBL/GenBank/DDBJ databases">
        <title>Chromosome-level genome of Muraenolepis orangiensis.</title>
        <authorList>
            <person name="Kim J."/>
        </authorList>
    </citation>
    <scope>NUCLEOTIDE SEQUENCE</scope>
    <source>
        <strain evidence="2">KU_S4_2022</strain>
        <tissue evidence="2">Muscle</tissue>
    </source>
</reference>
<comment type="caution">
    <text evidence="2">The sequence shown here is derived from an EMBL/GenBank/DDBJ whole genome shotgun (WGS) entry which is preliminary data.</text>
</comment>
<proteinExistence type="predicted"/>
<feature type="region of interest" description="Disordered" evidence="1">
    <location>
        <begin position="68"/>
        <end position="107"/>
    </location>
</feature>
<protein>
    <submittedName>
        <fullName evidence="2">Uncharacterized protein</fullName>
    </submittedName>
</protein>
<dbReference type="EMBL" id="JANIIK010000116">
    <property type="protein sequence ID" value="KAJ3588270.1"/>
    <property type="molecule type" value="Genomic_DNA"/>
</dbReference>
<dbReference type="Proteomes" id="UP001148018">
    <property type="component" value="Unassembled WGS sequence"/>
</dbReference>
<sequence>MEKDFQSAPKRFWQTIRRLRRGKRGSIQAVYSKGGTLLTSTEEVIGRWKEHTHYTLNGLNALTFDPSRNNEPLQFGGASPPLVTECVPPLENRAENGKKRKRASLPP</sequence>
<gene>
    <name evidence="2" type="ORF">NHX12_011864</name>
</gene>
<dbReference type="AlphaFoldDB" id="A0A9Q0DGN4"/>
<keyword evidence="3" id="KW-1185">Reference proteome</keyword>
<evidence type="ECO:0000313" key="2">
    <source>
        <dbReference type="EMBL" id="KAJ3588270.1"/>
    </source>
</evidence>
<name>A0A9Q0DGN4_9TELE</name>